<feature type="region of interest" description="Disordered" evidence="1">
    <location>
        <begin position="232"/>
        <end position="252"/>
    </location>
</feature>
<dbReference type="InterPro" id="IPR042271">
    <property type="entry name" value="Zinicin_2_N"/>
</dbReference>
<comment type="caution">
    <text evidence="2">The sequence shown here is derived from an EMBL/GenBank/DDBJ whole genome shotgun (WGS) entry which is preliminary data.</text>
</comment>
<protein>
    <submittedName>
        <fullName evidence="2">Coenzyme F420 biosynthesis-associated protein</fullName>
    </submittedName>
</protein>
<sequence length="389" mass="42524">MTSLGDTDLVDWNLAVSTAARIARPGPEVSRDEARAVVAELRRHAIASEHHVRAFTGLRAANADTPVLVVDRPGWVRANVAGFRQVLQPLMTRMRQRRAATPGGTALAVMGSKVTGVEVGMLLSFLSSRVLGQYETFAPATPGLPAGSGGQAQGAGRLLLVAPNIVHVERELDVQPHDFRLWVCLHEETHRTQFTAVPWLRDHLESEIQAFLGEADVDPGTLVERLRQAVQSMTGRGQPQEEAAQAAEAEEAAAQRGGGMGIVDLVQTPRQREILDRLTAVMSLLEGHADYVMDGVGPEVVGSVAEIREKFTRRRQTGAGRLDRALRRLLGMDAKLRQYRDGERFVRAAVESAGMDGFNRVWTSPNTLPTKEEISHPERWVARMRPGAA</sequence>
<proteinExistence type="predicted"/>
<dbReference type="InterPro" id="IPR022454">
    <property type="entry name" value="CHP03883_F420-assoc"/>
</dbReference>
<dbReference type="RefSeq" id="WP_120678101.1">
    <property type="nucleotide sequence ID" value="NZ_RBAL01000005.1"/>
</dbReference>
<dbReference type="SUPFAM" id="SSF55486">
    <property type="entry name" value="Metalloproteases ('zincins'), catalytic domain"/>
    <property type="match status" value="1"/>
</dbReference>
<dbReference type="InterPro" id="IPR018766">
    <property type="entry name" value="Zinicin_2"/>
</dbReference>
<reference evidence="2 3" key="1">
    <citation type="journal article" date="2014" name="Int. J. Syst. Evol. Microbiol.">
        <title>Streptomyces hoynatensis sp. nov., isolated from deep marine sediment.</title>
        <authorList>
            <person name="Veyisoglu A."/>
            <person name="Sahin N."/>
        </authorList>
    </citation>
    <scope>NUCLEOTIDE SEQUENCE [LARGE SCALE GENOMIC DNA]</scope>
    <source>
        <strain evidence="2 3">KCTC 29097</strain>
    </source>
</reference>
<evidence type="ECO:0000313" key="2">
    <source>
        <dbReference type="EMBL" id="RKN42963.1"/>
    </source>
</evidence>
<dbReference type="Proteomes" id="UP000272474">
    <property type="component" value="Unassembled WGS sequence"/>
</dbReference>
<dbReference type="Gene3D" id="1.20.150.30">
    <property type="entry name" value="Zincin-like metallopeptidase, N-terminal domain"/>
    <property type="match status" value="1"/>
</dbReference>
<gene>
    <name evidence="2" type="ORF">D7294_10590</name>
</gene>
<dbReference type="PANTHER" id="PTHR39420">
    <property type="match status" value="1"/>
</dbReference>
<dbReference type="NCBIfam" id="TIGR03624">
    <property type="entry name" value="putative hydrolase"/>
    <property type="match status" value="1"/>
</dbReference>
<dbReference type="AlphaFoldDB" id="A0A3A9Z3W1"/>
<dbReference type="PANTHER" id="PTHR39420:SF1">
    <property type="entry name" value="HYDROLASE"/>
    <property type="match status" value="1"/>
</dbReference>
<dbReference type="EMBL" id="RBAL01000005">
    <property type="protein sequence ID" value="RKN42963.1"/>
    <property type="molecule type" value="Genomic_DNA"/>
</dbReference>
<evidence type="ECO:0000256" key="1">
    <source>
        <dbReference type="SAM" id="MobiDB-lite"/>
    </source>
</evidence>
<dbReference type="OrthoDB" id="142939at2"/>
<keyword evidence="3" id="KW-1185">Reference proteome</keyword>
<dbReference type="Pfam" id="PF10103">
    <property type="entry name" value="Zincin_2"/>
    <property type="match status" value="1"/>
</dbReference>
<evidence type="ECO:0000313" key="3">
    <source>
        <dbReference type="Proteomes" id="UP000272474"/>
    </source>
</evidence>
<accession>A0A3A9Z3W1</accession>
<organism evidence="2 3">
    <name type="scientific">Streptomyces hoynatensis</name>
    <dbReference type="NCBI Taxonomy" id="1141874"/>
    <lineage>
        <taxon>Bacteria</taxon>
        <taxon>Bacillati</taxon>
        <taxon>Actinomycetota</taxon>
        <taxon>Actinomycetes</taxon>
        <taxon>Kitasatosporales</taxon>
        <taxon>Streptomycetaceae</taxon>
        <taxon>Streptomyces</taxon>
    </lineage>
</organism>
<dbReference type="NCBIfam" id="TIGR03883">
    <property type="entry name" value="DUF2342_F420"/>
    <property type="match status" value="1"/>
</dbReference>
<name>A0A3A9Z3W1_9ACTN</name>
<feature type="compositionally biased region" description="Low complexity" evidence="1">
    <location>
        <begin position="240"/>
        <end position="252"/>
    </location>
</feature>